<evidence type="ECO:0000256" key="4">
    <source>
        <dbReference type="ARBA" id="ARBA00023125"/>
    </source>
</evidence>
<dbReference type="InterPro" id="IPR039425">
    <property type="entry name" value="RNA_pol_sigma-70-like"/>
</dbReference>
<feature type="domain" description="Putative zinc-finger" evidence="8">
    <location>
        <begin position="226"/>
        <end position="259"/>
    </location>
</feature>
<feature type="region of interest" description="Disordered" evidence="6">
    <location>
        <begin position="359"/>
        <end position="446"/>
    </location>
</feature>
<dbReference type="AlphaFoldDB" id="A0A3N2CQK0"/>
<keyword evidence="5" id="KW-0804">Transcription</keyword>
<evidence type="ECO:0000256" key="3">
    <source>
        <dbReference type="ARBA" id="ARBA00023082"/>
    </source>
</evidence>
<dbReference type="Proteomes" id="UP000281738">
    <property type="component" value="Unassembled WGS sequence"/>
</dbReference>
<dbReference type="NCBIfam" id="TIGR02937">
    <property type="entry name" value="sigma70-ECF"/>
    <property type="match status" value="1"/>
</dbReference>
<keyword evidence="2" id="KW-0805">Transcription regulation</keyword>
<reference evidence="9 10" key="1">
    <citation type="submission" date="2018-11" db="EMBL/GenBank/DDBJ databases">
        <title>Sequencing the genomes of 1000 actinobacteria strains.</title>
        <authorList>
            <person name="Klenk H.-P."/>
        </authorList>
    </citation>
    <scope>NUCLEOTIDE SEQUENCE [LARGE SCALE GENOMIC DNA]</scope>
    <source>
        <strain evidence="9 10">DSM 12652</strain>
    </source>
</reference>
<keyword evidence="4" id="KW-0238">DNA-binding</keyword>
<dbReference type="InterPro" id="IPR041916">
    <property type="entry name" value="Anti_sigma_zinc_sf"/>
</dbReference>
<dbReference type="Gene3D" id="1.10.10.1320">
    <property type="entry name" value="Anti-sigma factor, zinc-finger domain"/>
    <property type="match status" value="1"/>
</dbReference>
<comment type="caution">
    <text evidence="9">The sequence shown here is derived from an EMBL/GenBank/DDBJ whole genome shotgun (WGS) entry which is preliminary data.</text>
</comment>
<dbReference type="Gene3D" id="1.10.10.10">
    <property type="entry name" value="Winged helix-like DNA-binding domain superfamily/Winged helix DNA-binding domain"/>
    <property type="match status" value="1"/>
</dbReference>
<accession>A0A3N2CQK0</accession>
<dbReference type="InterPro" id="IPR027383">
    <property type="entry name" value="Znf_put"/>
</dbReference>
<evidence type="ECO:0000256" key="5">
    <source>
        <dbReference type="ARBA" id="ARBA00023163"/>
    </source>
</evidence>
<feature type="compositionally biased region" description="Low complexity" evidence="6">
    <location>
        <begin position="395"/>
        <end position="409"/>
    </location>
</feature>
<organism evidence="9 10">
    <name type="scientific">Nocardioides aurantiacus</name>
    <dbReference type="NCBI Taxonomy" id="86796"/>
    <lineage>
        <taxon>Bacteria</taxon>
        <taxon>Bacillati</taxon>
        <taxon>Actinomycetota</taxon>
        <taxon>Actinomycetes</taxon>
        <taxon>Propionibacteriales</taxon>
        <taxon>Nocardioidaceae</taxon>
        <taxon>Nocardioides</taxon>
    </lineage>
</organism>
<protein>
    <submittedName>
        <fullName evidence="9">RNA polymerase sigma factor (Sigma-70 family)</fullName>
    </submittedName>
</protein>
<evidence type="ECO:0000313" key="9">
    <source>
        <dbReference type="EMBL" id="ROR89807.1"/>
    </source>
</evidence>
<dbReference type="InterPro" id="IPR013325">
    <property type="entry name" value="RNA_pol_sigma_r2"/>
</dbReference>
<name>A0A3N2CQK0_9ACTN</name>
<dbReference type="GO" id="GO:0003677">
    <property type="term" value="F:DNA binding"/>
    <property type="evidence" value="ECO:0007669"/>
    <property type="project" value="UniProtKB-KW"/>
</dbReference>
<comment type="similarity">
    <text evidence="1">Belongs to the sigma-70 factor family. ECF subfamily.</text>
</comment>
<evidence type="ECO:0000256" key="2">
    <source>
        <dbReference type="ARBA" id="ARBA00023015"/>
    </source>
</evidence>
<dbReference type="SUPFAM" id="SSF88946">
    <property type="entry name" value="Sigma2 domain of RNA polymerase sigma factors"/>
    <property type="match status" value="1"/>
</dbReference>
<dbReference type="InterPro" id="IPR013324">
    <property type="entry name" value="RNA_pol_sigma_r3/r4-like"/>
</dbReference>
<feature type="compositionally biased region" description="Low complexity" evidence="6">
    <location>
        <begin position="32"/>
        <end position="41"/>
    </location>
</feature>
<evidence type="ECO:0000256" key="1">
    <source>
        <dbReference type="ARBA" id="ARBA00010641"/>
    </source>
</evidence>
<dbReference type="SUPFAM" id="SSF88659">
    <property type="entry name" value="Sigma3 and sigma4 domains of RNA polymerase sigma factors"/>
    <property type="match status" value="1"/>
</dbReference>
<dbReference type="GO" id="GO:0016987">
    <property type="term" value="F:sigma factor activity"/>
    <property type="evidence" value="ECO:0007669"/>
    <property type="project" value="UniProtKB-KW"/>
</dbReference>
<feature type="domain" description="RNA polymerase sigma-70 region 2" evidence="7">
    <location>
        <begin position="60"/>
        <end position="127"/>
    </location>
</feature>
<dbReference type="InterPro" id="IPR007627">
    <property type="entry name" value="RNA_pol_sigma70_r2"/>
</dbReference>
<proteinExistence type="inferred from homology"/>
<dbReference type="PANTHER" id="PTHR43133:SF8">
    <property type="entry name" value="RNA POLYMERASE SIGMA FACTOR HI_1459-RELATED"/>
    <property type="match status" value="1"/>
</dbReference>
<gene>
    <name evidence="9" type="ORF">EDD33_0637</name>
</gene>
<dbReference type="Gene3D" id="1.10.1740.10">
    <property type="match status" value="1"/>
</dbReference>
<dbReference type="PANTHER" id="PTHR43133">
    <property type="entry name" value="RNA POLYMERASE ECF-TYPE SIGMA FACTO"/>
    <property type="match status" value="1"/>
</dbReference>
<evidence type="ECO:0000313" key="10">
    <source>
        <dbReference type="Proteomes" id="UP000281738"/>
    </source>
</evidence>
<dbReference type="Pfam" id="PF04542">
    <property type="entry name" value="Sigma70_r2"/>
    <property type="match status" value="1"/>
</dbReference>
<keyword evidence="3" id="KW-0731">Sigma factor</keyword>
<evidence type="ECO:0000259" key="7">
    <source>
        <dbReference type="Pfam" id="PF04542"/>
    </source>
</evidence>
<dbReference type="GO" id="GO:0006352">
    <property type="term" value="P:DNA-templated transcription initiation"/>
    <property type="evidence" value="ECO:0007669"/>
    <property type="project" value="InterPro"/>
</dbReference>
<evidence type="ECO:0000256" key="6">
    <source>
        <dbReference type="SAM" id="MobiDB-lite"/>
    </source>
</evidence>
<feature type="compositionally biased region" description="Low complexity" evidence="6">
    <location>
        <begin position="376"/>
        <end position="385"/>
    </location>
</feature>
<evidence type="ECO:0000259" key="8">
    <source>
        <dbReference type="Pfam" id="PF13490"/>
    </source>
</evidence>
<dbReference type="Pfam" id="PF13490">
    <property type="entry name" value="zf-HC2"/>
    <property type="match status" value="1"/>
</dbReference>
<dbReference type="EMBL" id="RKHO01000001">
    <property type="protein sequence ID" value="ROR89807.1"/>
    <property type="molecule type" value="Genomic_DNA"/>
</dbReference>
<feature type="compositionally biased region" description="Basic and acidic residues" evidence="6">
    <location>
        <begin position="1"/>
        <end position="18"/>
    </location>
</feature>
<dbReference type="InterPro" id="IPR036388">
    <property type="entry name" value="WH-like_DNA-bd_sf"/>
</dbReference>
<dbReference type="InterPro" id="IPR014284">
    <property type="entry name" value="RNA_pol_sigma-70_dom"/>
</dbReference>
<keyword evidence="10" id="KW-1185">Reference proteome</keyword>
<feature type="region of interest" description="Disordered" evidence="6">
    <location>
        <begin position="1"/>
        <end position="41"/>
    </location>
</feature>
<sequence length="553" mass="55886">MTGRTTDHDAGFGEEIRGHNGPMAAGELTTEASPDPADGSSDADLIARVRDGDTDAFGTLFARHVGAAERLARALVRGPDADDLVSEAFTKTLVVLQGGGGPDEAFRAYLLTAVRRLHVDRIRRTRRVTTTDDLDELDDGVPFVDPAVAEFEGGAAARAFASLPERWQLVLWHLEVENDKPADIAPLLDLSPNSVSALAYRAREGLRQAFLTMHHTGDPEQLPAACTTTRGRLGGFVRGALTRRDARKVEDHLDRCLACTGVYLELREVNSSLSGLLGPVVLGSAAAAYLSGLGVGTGAVGGVAASAGATLGGRVRDAVVGHVGTVGTTVVAGAAVLAVVTGAALVVQDRTSTLEAPFARQLVSESPSPAGGGTPGPSTGRTGPATPDPTPAPSSPGAGATTPAATGGDPEPDTDPGAEPSTDPAPSPATGGDRDRPRGTGVAAGGVRRADLAVTATLAATTAGRARLQVTVSGVPAGQSAALDVRTSAGTLRPLGAGCTGGGVAVSCTATSARTGFALELTADVGTVVDLVLTEPDGWTDPVSTNNSVRLAL</sequence>